<name>A0A8S5Q1D5_9CAUD</name>
<protein>
    <submittedName>
        <fullName evidence="1">Head closure knob</fullName>
    </submittedName>
</protein>
<organism evidence="1">
    <name type="scientific">Siphoviridae sp. ctOrJ23</name>
    <dbReference type="NCBI Taxonomy" id="2825481"/>
    <lineage>
        <taxon>Viruses</taxon>
        <taxon>Duplodnaviria</taxon>
        <taxon>Heunggongvirae</taxon>
        <taxon>Uroviricota</taxon>
        <taxon>Caudoviricetes</taxon>
    </lineage>
</organism>
<dbReference type="NCBIfam" id="TIGR01563">
    <property type="entry name" value="gp16_SPP1"/>
    <property type="match status" value="1"/>
</dbReference>
<accession>A0A8S5Q1D5</accession>
<dbReference type="InterPro" id="IPR008767">
    <property type="entry name" value="Phage_SPP1_head-tail_adaptor"/>
</dbReference>
<reference evidence="1" key="1">
    <citation type="journal article" date="2021" name="Proc. Natl. Acad. Sci. U.S.A.">
        <title>A Catalog of Tens of Thousands of Viruses from Human Metagenomes Reveals Hidden Associations with Chronic Diseases.</title>
        <authorList>
            <person name="Tisza M.J."/>
            <person name="Buck C.B."/>
        </authorList>
    </citation>
    <scope>NUCLEOTIDE SEQUENCE</scope>
    <source>
        <strain evidence="1">CtOrJ23</strain>
    </source>
</reference>
<evidence type="ECO:0000313" key="1">
    <source>
        <dbReference type="EMBL" id="DAE12800.1"/>
    </source>
</evidence>
<sequence length="105" mass="12281">MFDSVATLISERIDFDELGNEKIITAEKQIFCNKKSVTQNEFYKASEAGLKPQLMILIFAVDYNNESKVKVDDKVYYIYRTYQKTKDKLELYLSTKLVDGVQNEY</sequence>
<proteinExistence type="predicted"/>
<dbReference type="EMBL" id="BK015557">
    <property type="protein sequence ID" value="DAE12800.1"/>
    <property type="molecule type" value="Genomic_DNA"/>
</dbReference>